<keyword evidence="2" id="KW-1003">Cell membrane</keyword>
<dbReference type="GO" id="GO:0022857">
    <property type="term" value="F:transmembrane transporter activity"/>
    <property type="evidence" value="ECO:0007669"/>
    <property type="project" value="TreeGrafter"/>
</dbReference>
<evidence type="ECO:0000259" key="8">
    <source>
        <dbReference type="Pfam" id="PF02687"/>
    </source>
</evidence>
<dbReference type="GO" id="GO:0005886">
    <property type="term" value="C:plasma membrane"/>
    <property type="evidence" value="ECO:0007669"/>
    <property type="project" value="UniProtKB-SubCell"/>
</dbReference>
<evidence type="ECO:0000256" key="2">
    <source>
        <dbReference type="ARBA" id="ARBA00022475"/>
    </source>
</evidence>
<name>A0A3Q9GJK1_9ACTO</name>
<evidence type="ECO:0000256" key="5">
    <source>
        <dbReference type="ARBA" id="ARBA00023136"/>
    </source>
</evidence>
<evidence type="ECO:0000313" key="11">
    <source>
        <dbReference type="Proteomes" id="UP000275951"/>
    </source>
</evidence>
<feature type="domain" description="ABC3 transporter permease C-terminal" evidence="8">
    <location>
        <begin position="291"/>
        <end position="409"/>
    </location>
</feature>
<evidence type="ECO:0000256" key="7">
    <source>
        <dbReference type="SAM" id="Phobius"/>
    </source>
</evidence>
<sequence length="414" mass="44889">MWRHVVKILCIWILEDLLMLKMIIQDLRISPGRTFLTGFSMLIGIIAVIISVLAGSIGKEYLASTIEQLYGRAPTYSMSISSPHFSNSSALSNLAASLEKYNLHATLVLTPDQEHSYVTNRDLDNPPSTEDFSNGLSVDTVYTTASYAQVYNLPIVQGRWLTPPNQMPRLEIVANKPASRIFPLHSYSYITTQSTVTPTPLEVTGIINDGLSFARIYVNVEGLAALAPHLWTSTNAVFYWHDTSSRTNQQRSMLIADLLHDYAPGTINTITRVDSQDYEGVLNIISLSFIVTSTLLLIVAAIGLINIGLASIEQRSHELLIRRAMGATRGSVAMQVIGSSILLAGIVACVAIVLSIAIVEGIPLFLPSDSPAAKPEYPYFAAVAAITAAIITALIGSIAPALRAARLQPALALR</sequence>
<comment type="similarity">
    <text evidence="6">Belongs to the ABC-4 integral membrane protein family.</text>
</comment>
<evidence type="ECO:0000256" key="1">
    <source>
        <dbReference type="ARBA" id="ARBA00004651"/>
    </source>
</evidence>
<dbReference type="InterPro" id="IPR050250">
    <property type="entry name" value="Macrolide_Exporter_MacB"/>
</dbReference>
<dbReference type="Pfam" id="PF12704">
    <property type="entry name" value="MacB_PCD"/>
    <property type="match status" value="1"/>
</dbReference>
<proteinExistence type="inferred from homology"/>
<feature type="transmembrane region" description="Helical" evidence="7">
    <location>
        <begin position="379"/>
        <end position="402"/>
    </location>
</feature>
<evidence type="ECO:0000313" key="10">
    <source>
        <dbReference type="EMBL" id="AZR06330.1"/>
    </source>
</evidence>
<feature type="transmembrane region" description="Helical" evidence="7">
    <location>
        <begin position="36"/>
        <end position="58"/>
    </location>
</feature>
<dbReference type="Pfam" id="PF02687">
    <property type="entry name" value="FtsX"/>
    <property type="match status" value="1"/>
</dbReference>
<dbReference type="PANTHER" id="PTHR30572:SF4">
    <property type="entry name" value="ABC TRANSPORTER PERMEASE YTRF"/>
    <property type="match status" value="1"/>
</dbReference>
<dbReference type="Proteomes" id="UP000275951">
    <property type="component" value="Chromosome"/>
</dbReference>
<dbReference type="EMBL" id="CP033905">
    <property type="protein sequence ID" value="AZR06330.1"/>
    <property type="molecule type" value="Genomic_DNA"/>
</dbReference>
<accession>A0A3Q9GJK1</accession>
<comment type="subcellular location">
    <subcellularLocation>
        <location evidence="1">Cell membrane</location>
        <topology evidence="1">Multi-pass membrane protein</topology>
    </subcellularLocation>
</comment>
<dbReference type="InterPro" id="IPR025857">
    <property type="entry name" value="MacB_PCD"/>
</dbReference>
<feature type="domain" description="MacB-like periplasmic core" evidence="9">
    <location>
        <begin position="34"/>
        <end position="223"/>
    </location>
</feature>
<keyword evidence="4 7" id="KW-1133">Transmembrane helix</keyword>
<feature type="transmembrane region" description="Helical" evidence="7">
    <location>
        <begin position="332"/>
        <end position="359"/>
    </location>
</feature>
<reference evidence="10 11" key="1">
    <citation type="submission" date="2018-11" db="EMBL/GenBank/DDBJ databases">
        <title>Multidrug-resistant genes are associated with an 42-kb island TGI1 carrying a complex class 1 integron in a Trueperella pyogenes.</title>
        <authorList>
            <person name="Dong W."/>
        </authorList>
    </citation>
    <scope>NUCLEOTIDE SEQUENCE [LARGE SCALE GENOMIC DNA]</scope>
    <source>
        <strain evidence="10 11">TP4</strain>
    </source>
</reference>
<organism evidence="10 11">
    <name type="scientific">Trueperella pyogenes</name>
    <dbReference type="NCBI Taxonomy" id="1661"/>
    <lineage>
        <taxon>Bacteria</taxon>
        <taxon>Bacillati</taxon>
        <taxon>Actinomycetota</taxon>
        <taxon>Actinomycetes</taxon>
        <taxon>Actinomycetales</taxon>
        <taxon>Actinomycetaceae</taxon>
        <taxon>Trueperella</taxon>
    </lineage>
</organism>
<feature type="transmembrane region" description="Helical" evidence="7">
    <location>
        <begin position="284"/>
        <end position="312"/>
    </location>
</feature>
<evidence type="ECO:0000259" key="9">
    <source>
        <dbReference type="Pfam" id="PF12704"/>
    </source>
</evidence>
<keyword evidence="5 7" id="KW-0472">Membrane</keyword>
<dbReference type="InterPro" id="IPR003838">
    <property type="entry name" value="ABC3_permease_C"/>
</dbReference>
<dbReference type="AlphaFoldDB" id="A0A3Q9GJK1"/>
<evidence type="ECO:0000256" key="6">
    <source>
        <dbReference type="ARBA" id="ARBA00038076"/>
    </source>
</evidence>
<protein>
    <submittedName>
        <fullName evidence="10">ABC transporter permease</fullName>
    </submittedName>
</protein>
<evidence type="ECO:0000256" key="3">
    <source>
        <dbReference type="ARBA" id="ARBA00022692"/>
    </source>
</evidence>
<dbReference type="PANTHER" id="PTHR30572">
    <property type="entry name" value="MEMBRANE COMPONENT OF TRANSPORTER-RELATED"/>
    <property type="match status" value="1"/>
</dbReference>
<evidence type="ECO:0000256" key="4">
    <source>
        <dbReference type="ARBA" id="ARBA00022989"/>
    </source>
</evidence>
<gene>
    <name evidence="10" type="ORF">EBQ10_02835</name>
</gene>
<keyword evidence="3 7" id="KW-0812">Transmembrane</keyword>